<dbReference type="Proteomes" id="UP000006875">
    <property type="component" value="Chromosome"/>
</dbReference>
<evidence type="ECO:0000256" key="2">
    <source>
        <dbReference type="ARBA" id="ARBA00008163"/>
    </source>
</evidence>
<evidence type="ECO:0000256" key="7">
    <source>
        <dbReference type="ARBA" id="ARBA00023237"/>
    </source>
</evidence>
<keyword evidence="3" id="KW-1134">Transmembrane beta strand</keyword>
<keyword evidence="6" id="KW-0472">Membrane</keyword>
<feature type="signal peptide" evidence="8">
    <location>
        <begin position="1"/>
        <end position="21"/>
    </location>
</feature>
<dbReference type="PANTHER" id="PTHR35093">
    <property type="entry name" value="OUTER MEMBRANE PROTEIN NMB0088-RELATED"/>
    <property type="match status" value="1"/>
</dbReference>
<dbReference type="KEGG" id="ipo:Ilyop_0483"/>
<keyword evidence="4" id="KW-0812">Transmembrane</keyword>
<keyword evidence="7" id="KW-0998">Cell outer membrane</keyword>
<comment type="similarity">
    <text evidence="2">Belongs to the OmpP1/FadL family.</text>
</comment>
<dbReference type="Gene3D" id="2.40.160.60">
    <property type="entry name" value="Outer membrane protein transport protein (OMPP1/FadL/TodX)"/>
    <property type="match status" value="1"/>
</dbReference>
<dbReference type="GO" id="GO:0015483">
    <property type="term" value="F:long-chain fatty acid transporting porin activity"/>
    <property type="evidence" value="ECO:0007669"/>
    <property type="project" value="TreeGrafter"/>
</dbReference>
<evidence type="ECO:0000256" key="8">
    <source>
        <dbReference type="SAM" id="SignalP"/>
    </source>
</evidence>
<evidence type="ECO:0000256" key="5">
    <source>
        <dbReference type="ARBA" id="ARBA00022729"/>
    </source>
</evidence>
<dbReference type="STRING" id="572544.Ilyop_0483"/>
<evidence type="ECO:0000256" key="3">
    <source>
        <dbReference type="ARBA" id="ARBA00022452"/>
    </source>
</evidence>
<protein>
    <submittedName>
        <fullName evidence="9">Membrane protein involved in aromatic hydrocarbon degradation</fullName>
    </submittedName>
</protein>
<keyword evidence="10" id="KW-1185">Reference proteome</keyword>
<dbReference type="Pfam" id="PF03349">
    <property type="entry name" value="Toluene_X"/>
    <property type="match status" value="1"/>
</dbReference>
<dbReference type="InterPro" id="IPR005017">
    <property type="entry name" value="OMPP1/FadL/TodX"/>
</dbReference>
<keyword evidence="5 8" id="KW-0732">Signal</keyword>
<dbReference type="AlphaFoldDB" id="E3H5Y1"/>
<evidence type="ECO:0000256" key="6">
    <source>
        <dbReference type="ARBA" id="ARBA00023136"/>
    </source>
</evidence>
<sequence>MKIIKLTTGILGILFSTVSFGASIDHVQNLSMEYNANPAQQGAISPGSSPYFNPAGLMQLENGNYFGVGLQLAIGEEKMEYDGKEYKADLLEPMPNVSFVSKNDERAWYWTLGGIGGGGDLEYEDGVAGIGFLTDLEVSGMSPVTSVNDNYAEGSNKYIQSTLGRAWFVTDKISVSAAGRVVYGMRSLVAEADLTLLNGDDESISIDSERTAWGYGGQFGMNYKATEKLNIGMRYDTRIVMEFEADADETYVNSYLGSVFDSIPNLGNGDGYFGISDFYPEYADGVKMRRDLPAVAAIGASYAVNDRWNLYAGGNYYFNKDADMDREVEEANSNYENGWELAAGSEYWLNNKWAWLIGVNYAYTGAPEETYDDVEYALNSIMLGTGFKYRQSETTEWVVSVANYWYEGNEGIYSEDYGTEENQKYDKSIVSVGVGLTKKF</sequence>
<gene>
    <name evidence="9" type="ordered locus">Ilyop_0483</name>
</gene>
<dbReference type="HOGENOM" id="CLU_051176_0_0_0"/>
<comment type="subcellular location">
    <subcellularLocation>
        <location evidence="1">Cell outer membrane</location>
        <topology evidence="1">Multi-pass membrane protein</topology>
    </subcellularLocation>
</comment>
<organism evidence="9 10">
    <name type="scientific">Ilyobacter polytropus (strain ATCC 51220 / DSM 2926 / LMG 16218 / CuHBu1)</name>
    <dbReference type="NCBI Taxonomy" id="572544"/>
    <lineage>
        <taxon>Bacteria</taxon>
        <taxon>Fusobacteriati</taxon>
        <taxon>Fusobacteriota</taxon>
        <taxon>Fusobacteriia</taxon>
        <taxon>Fusobacteriales</taxon>
        <taxon>Fusobacteriaceae</taxon>
        <taxon>Ilyobacter</taxon>
    </lineage>
</organism>
<dbReference type="RefSeq" id="WP_013386941.1">
    <property type="nucleotide sequence ID" value="NC_014632.1"/>
</dbReference>
<dbReference type="GO" id="GO:0009279">
    <property type="term" value="C:cell outer membrane"/>
    <property type="evidence" value="ECO:0007669"/>
    <property type="project" value="UniProtKB-SubCell"/>
</dbReference>
<dbReference type="eggNOG" id="COG2067">
    <property type="taxonomic scope" value="Bacteria"/>
</dbReference>
<feature type="chain" id="PRO_5003170687" evidence="8">
    <location>
        <begin position="22"/>
        <end position="440"/>
    </location>
</feature>
<reference evidence="9 10" key="1">
    <citation type="journal article" date="2010" name="Stand. Genomic Sci.">
        <title>Complete genome sequence of Ilyobacter polytropus type strain (CuHbu1).</title>
        <authorList>
            <person name="Sikorski J."/>
            <person name="Chertkov O."/>
            <person name="Lapidus A."/>
            <person name="Nolan M."/>
            <person name="Lucas S."/>
            <person name="Del Rio T.G."/>
            <person name="Tice H."/>
            <person name="Cheng J.F."/>
            <person name="Tapia R."/>
            <person name="Han C."/>
            <person name="Goodwin L."/>
            <person name="Pitluck S."/>
            <person name="Liolios K."/>
            <person name="Ivanova N."/>
            <person name="Mavromatis K."/>
            <person name="Mikhailova N."/>
            <person name="Pati A."/>
            <person name="Chen A."/>
            <person name="Palaniappan K."/>
            <person name="Land M."/>
            <person name="Hauser L."/>
            <person name="Chang Y.J."/>
            <person name="Jeffries C.D."/>
            <person name="Brambilla E."/>
            <person name="Yasawong M."/>
            <person name="Rohde M."/>
            <person name="Pukall R."/>
            <person name="Spring S."/>
            <person name="Goker M."/>
            <person name="Woyke T."/>
            <person name="Bristow J."/>
            <person name="Eisen J.A."/>
            <person name="Markowitz V."/>
            <person name="Hugenholtz P."/>
            <person name="Kyrpides N.C."/>
            <person name="Klenk H.P."/>
        </authorList>
    </citation>
    <scope>NUCLEOTIDE SEQUENCE [LARGE SCALE GENOMIC DNA]</scope>
    <source>
        <strain evidence="10">ATCC 51220 / DSM 2926 / LMG 16218 / CuHBu1</strain>
    </source>
</reference>
<evidence type="ECO:0000256" key="1">
    <source>
        <dbReference type="ARBA" id="ARBA00004571"/>
    </source>
</evidence>
<evidence type="ECO:0000313" key="10">
    <source>
        <dbReference type="Proteomes" id="UP000006875"/>
    </source>
</evidence>
<evidence type="ECO:0000256" key="4">
    <source>
        <dbReference type="ARBA" id="ARBA00022692"/>
    </source>
</evidence>
<proteinExistence type="inferred from homology"/>
<name>E3H5Y1_ILYPC</name>
<dbReference type="EMBL" id="CP002281">
    <property type="protein sequence ID" value="ADO82271.1"/>
    <property type="molecule type" value="Genomic_DNA"/>
</dbReference>
<dbReference type="PANTHER" id="PTHR35093:SF8">
    <property type="entry name" value="OUTER MEMBRANE PROTEIN NMB0088-RELATED"/>
    <property type="match status" value="1"/>
</dbReference>
<accession>E3H5Y1</accession>
<evidence type="ECO:0000313" key="9">
    <source>
        <dbReference type="EMBL" id="ADO82271.1"/>
    </source>
</evidence>
<dbReference type="SUPFAM" id="SSF56935">
    <property type="entry name" value="Porins"/>
    <property type="match status" value="1"/>
</dbReference>